<reference evidence="2 3" key="1">
    <citation type="submission" date="2016-10" db="EMBL/GenBank/DDBJ databases">
        <authorList>
            <person name="de Groot N.N."/>
        </authorList>
    </citation>
    <scope>NUCLEOTIDE SEQUENCE [LARGE SCALE GENOMIC DNA]</scope>
    <source>
        <strain evidence="2 3">CGMCC 4.7037</strain>
    </source>
</reference>
<protein>
    <submittedName>
        <fullName evidence="2">Uncharacterized protein</fullName>
    </submittedName>
</protein>
<dbReference type="AlphaFoldDB" id="A0A1H6EV00"/>
<evidence type="ECO:0000313" key="3">
    <source>
        <dbReference type="Proteomes" id="UP000236732"/>
    </source>
</evidence>
<accession>A0A1H6EV00</accession>
<dbReference type="Gene3D" id="3.40.630.10">
    <property type="entry name" value="Zn peptidases"/>
    <property type="match status" value="1"/>
</dbReference>
<evidence type="ECO:0000313" key="2">
    <source>
        <dbReference type="EMBL" id="SEH00514.1"/>
    </source>
</evidence>
<dbReference type="EMBL" id="FNVT01000016">
    <property type="protein sequence ID" value="SEH00514.1"/>
    <property type="molecule type" value="Genomic_DNA"/>
</dbReference>
<dbReference type="SUPFAM" id="SSF53187">
    <property type="entry name" value="Zn-dependent exopeptidases"/>
    <property type="match status" value="1"/>
</dbReference>
<feature type="region of interest" description="Disordered" evidence="1">
    <location>
        <begin position="1"/>
        <end position="21"/>
    </location>
</feature>
<evidence type="ECO:0000256" key="1">
    <source>
        <dbReference type="SAM" id="MobiDB-lite"/>
    </source>
</evidence>
<gene>
    <name evidence="2" type="ORF">SAMN05444920_116250</name>
</gene>
<keyword evidence="3" id="KW-1185">Reference proteome</keyword>
<dbReference type="Proteomes" id="UP000236732">
    <property type="component" value="Unassembled WGS sequence"/>
</dbReference>
<name>A0A1H6EV00_9ACTN</name>
<organism evidence="2 3">
    <name type="scientific">Nonomuraea solani</name>
    <dbReference type="NCBI Taxonomy" id="1144553"/>
    <lineage>
        <taxon>Bacteria</taxon>
        <taxon>Bacillati</taxon>
        <taxon>Actinomycetota</taxon>
        <taxon>Actinomycetes</taxon>
        <taxon>Streptosporangiales</taxon>
        <taxon>Streptosporangiaceae</taxon>
        <taxon>Nonomuraea</taxon>
    </lineage>
</organism>
<sequence length="83" mass="9159">MPLLPPLAHGSPNHPRSGGSIPAIGHLQRVLGAPVVLMGFTLPDDRIHAPNERIRLPVLWRATETCFWLLSLLPEIHANRGVY</sequence>
<proteinExistence type="predicted"/>